<dbReference type="KEGG" id="tso:IZ6_22570"/>
<dbReference type="PANTHER" id="PTHR42932:SF3">
    <property type="entry name" value="DNA PROTECTION DURING STARVATION PROTEIN"/>
    <property type="match status" value="1"/>
</dbReference>
<evidence type="ECO:0000259" key="3">
    <source>
        <dbReference type="Pfam" id="PF00210"/>
    </source>
</evidence>
<dbReference type="PRINTS" id="PR01346">
    <property type="entry name" value="HELNAPAPROT"/>
</dbReference>
<evidence type="ECO:0000256" key="1">
    <source>
        <dbReference type="ARBA" id="ARBA00009497"/>
    </source>
</evidence>
<dbReference type="PIRSF" id="PIRSF005900">
    <property type="entry name" value="Dps"/>
    <property type="match status" value="1"/>
</dbReference>
<dbReference type="Gene3D" id="1.20.1260.10">
    <property type="match status" value="1"/>
</dbReference>
<dbReference type="Proteomes" id="UP000515317">
    <property type="component" value="Chromosome"/>
</dbReference>
<sequence length="179" mass="20050">MAKKSAPLARKSKVAALATSTDLSDSAVGAIAKAINPIVADTFVLYLKTKNFHWHISGKHFRDYHLLLDEQADAIFASIDPLAERLRKLGAPTVHSFAEILKLATLDESEAEFLTPKEMFEELIADTKSVVQAMRKAHEVCDDKNDLATASLLENYIDEAEKRLWFLFETNQMRGDNRS</sequence>
<dbReference type="InterPro" id="IPR012347">
    <property type="entry name" value="Ferritin-like"/>
</dbReference>
<evidence type="ECO:0000313" key="5">
    <source>
        <dbReference type="Proteomes" id="UP000515317"/>
    </source>
</evidence>
<comment type="similarity">
    <text evidence="1 2">Belongs to the Dps family.</text>
</comment>
<keyword evidence="5" id="KW-1185">Reference proteome</keyword>
<organism evidence="4 5">
    <name type="scientific">Terrihabitans soli</name>
    <dbReference type="NCBI Taxonomy" id="708113"/>
    <lineage>
        <taxon>Bacteria</taxon>
        <taxon>Pseudomonadati</taxon>
        <taxon>Pseudomonadota</taxon>
        <taxon>Alphaproteobacteria</taxon>
        <taxon>Hyphomicrobiales</taxon>
        <taxon>Terrihabitans</taxon>
    </lineage>
</organism>
<evidence type="ECO:0000256" key="2">
    <source>
        <dbReference type="RuleBase" id="RU003875"/>
    </source>
</evidence>
<gene>
    <name evidence="4" type="ORF">IZ6_22570</name>
</gene>
<proteinExistence type="inferred from homology"/>
<dbReference type="SUPFAM" id="SSF47240">
    <property type="entry name" value="Ferritin-like"/>
    <property type="match status" value="1"/>
</dbReference>
<dbReference type="RefSeq" id="WP_222875165.1">
    <property type="nucleotide sequence ID" value="NZ_AP023361.1"/>
</dbReference>
<dbReference type="AlphaFoldDB" id="A0A6S6QW98"/>
<accession>A0A6S6QW98</accession>
<dbReference type="InterPro" id="IPR002177">
    <property type="entry name" value="DPS_DNA-bd"/>
</dbReference>
<dbReference type="PANTHER" id="PTHR42932">
    <property type="entry name" value="GENERAL STRESS PROTEIN 20U"/>
    <property type="match status" value="1"/>
</dbReference>
<protein>
    <recommendedName>
        <fullName evidence="3">Ferritin/DPS domain-containing protein</fullName>
    </recommendedName>
</protein>
<reference evidence="4 5" key="1">
    <citation type="submission" date="2020-08" db="EMBL/GenBank/DDBJ databases">
        <title>Genome sequence of Rhizobiales bacterium strain IZ6.</title>
        <authorList>
            <person name="Nakai R."/>
            <person name="Naganuma T."/>
        </authorList>
    </citation>
    <scope>NUCLEOTIDE SEQUENCE [LARGE SCALE GENOMIC DNA]</scope>
    <source>
        <strain evidence="4 5">IZ6</strain>
    </source>
</reference>
<dbReference type="InterPro" id="IPR009078">
    <property type="entry name" value="Ferritin-like_SF"/>
</dbReference>
<feature type="domain" description="Ferritin/DPS" evidence="3">
    <location>
        <begin position="33"/>
        <end position="167"/>
    </location>
</feature>
<dbReference type="CDD" id="cd01043">
    <property type="entry name" value="DPS"/>
    <property type="match status" value="1"/>
</dbReference>
<dbReference type="EMBL" id="AP023361">
    <property type="protein sequence ID" value="BCJ91522.1"/>
    <property type="molecule type" value="Genomic_DNA"/>
</dbReference>
<dbReference type="InterPro" id="IPR008331">
    <property type="entry name" value="Ferritin_DPS_dom"/>
</dbReference>
<dbReference type="Pfam" id="PF00210">
    <property type="entry name" value="Ferritin"/>
    <property type="match status" value="1"/>
</dbReference>
<dbReference type="GO" id="GO:0008199">
    <property type="term" value="F:ferric iron binding"/>
    <property type="evidence" value="ECO:0007669"/>
    <property type="project" value="InterPro"/>
</dbReference>
<evidence type="ECO:0000313" key="4">
    <source>
        <dbReference type="EMBL" id="BCJ91522.1"/>
    </source>
</evidence>
<name>A0A6S6QW98_9HYPH</name>